<keyword evidence="6" id="KW-0906">Nuclear pore complex</keyword>
<evidence type="ECO:0000256" key="8">
    <source>
        <dbReference type="SAM" id="MobiDB-lite"/>
    </source>
</evidence>
<evidence type="ECO:0000256" key="1">
    <source>
        <dbReference type="ARBA" id="ARBA00004567"/>
    </source>
</evidence>
<dbReference type="InterPro" id="IPR024882">
    <property type="entry name" value="NUP58/p45/49"/>
</dbReference>
<dbReference type="Proteomes" id="UP001595075">
    <property type="component" value="Unassembled WGS sequence"/>
</dbReference>
<feature type="compositionally biased region" description="Low complexity" evidence="8">
    <location>
        <begin position="236"/>
        <end position="247"/>
    </location>
</feature>
<feature type="region of interest" description="Disordered" evidence="8">
    <location>
        <begin position="362"/>
        <end position="384"/>
    </location>
</feature>
<sequence>MALARSASGPGGLSINTNSANSLFGSATTPAAGGMFGNTAASKPGGLFGSSSATTSAPQTGGLFGSTAATSQPQAGGLFGSAPAQPQAGGLFGSSTPASQPQAGGLFGSTAATTQPPSGGLFGNTTTTQPAQTSGLFGASATASQPQQAGGLFGAAPAQPAQGALGGGLFSGLNGQGQGQNQAKPAGSLFGGGLGSTTQNQQQPQTQQQSNSMFPTLNQNQGGGLFGSTLGGGLSLGQSTNQQQQQTVPGVRIDVSQLRGTTRFNDLHDDLQKQIKQFDDVIQGQMRLKDDCEAIMPAHHNQLSQVPNDVEFCRRKRIGVENAQDSDAQAISIVQKLIKVDAEHAKLSFKAVDNLKLPSQYHNAGPWSGNPSANDNRNQENGDSNAQDIVSFFNQTADELAATLNTYQKHIVEIEQHLRSVEANSAQQINALVAKRNGTSTGQEDARSELIAVLNDFEQGMIAVASKVGGSREGLQSLQLDGFGASQNGQRNGRRNGLY</sequence>
<keyword evidence="5" id="KW-0811">Translocation</keyword>
<keyword evidence="4" id="KW-0653">Protein transport</keyword>
<name>A0ABR4CKZ4_9HELO</name>
<dbReference type="PANTHER" id="PTHR13437">
    <property type="entry name" value="NUCLEOPORIN P58/P45 NUCLEOPORIN-LIKE PROTEIN 1"/>
    <property type="match status" value="1"/>
</dbReference>
<reference evidence="9 10" key="1">
    <citation type="journal article" date="2024" name="Commun. Biol.">
        <title>Comparative genomic analysis of thermophilic fungi reveals convergent evolutionary adaptations and gene losses.</title>
        <authorList>
            <person name="Steindorff A.S."/>
            <person name="Aguilar-Pontes M.V."/>
            <person name="Robinson A.J."/>
            <person name="Andreopoulos B."/>
            <person name="LaButti K."/>
            <person name="Kuo A."/>
            <person name="Mondo S."/>
            <person name="Riley R."/>
            <person name="Otillar R."/>
            <person name="Haridas S."/>
            <person name="Lipzen A."/>
            <person name="Grimwood J."/>
            <person name="Schmutz J."/>
            <person name="Clum A."/>
            <person name="Reid I.D."/>
            <person name="Moisan M.C."/>
            <person name="Butler G."/>
            <person name="Nguyen T.T.M."/>
            <person name="Dewar K."/>
            <person name="Conant G."/>
            <person name="Drula E."/>
            <person name="Henrissat B."/>
            <person name="Hansel C."/>
            <person name="Singer S."/>
            <person name="Hutchinson M.I."/>
            <person name="de Vries R.P."/>
            <person name="Natvig D.O."/>
            <person name="Powell A.J."/>
            <person name="Tsang A."/>
            <person name="Grigoriev I.V."/>
        </authorList>
    </citation>
    <scope>NUCLEOTIDE SEQUENCE [LARGE SCALE GENOMIC DNA]</scope>
    <source>
        <strain evidence="9 10">CBS 494.80</strain>
    </source>
</reference>
<feature type="compositionally biased region" description="Gly residues" evidence="8">
    <location>
        <begin position="221"/>
        <end position="235"/>
    </location>
</feature>
<evidence type="ECO:0000256" key="6">
    <source>
        <dbReference type="ARBA" id="ARBA00023132"/>
    </source>
</evidence>
<dbReference type="EMBL" id="JAZHXI010000006">
    <property type="protein sequence ID" value="KAL2070599.1"/>
    <property type="molecule type" value="Genomic_DNA"/>
</dbReference>
<evidence type="ECO:0008006" key="11">
    <source>
        <dbReference type="Google" id="ProtNLM"/>
    </source>
</evidence>
<evidence type="ECO:0000256" key="3">
    <source>
        <dbReference type="ARBA" id="ARBA00022816"/>
    </source>
</evidence>
<feature type="compositionally biased region" description="Polar residues" evidence="8">
    <location>
        <begin position="93"/>
        <end position="102"/>
    </location>
</feature>
<keyword evidence="10" id="KW-1185">Reference proteome</keyword>
<keyword evidence="3" id="KW-0509">mRNA transport</keyword>
<feature type="compositionally biased region" description="Gly residues" evidence="8">
    <location>
        <begin position="164"/>
        <end position="178"/>
    </location>
</feature>
<feature type="compositionally biased region" description="Polar residues" evidence="8">
    <location>
        <begin position="49"/>
        <end position="59"/>
    </location>
</feature>
<comment type="subcellular location">
    <subcellularLocation>
        <location evidence="1">Nucleus</location>
        <location evidence="1">Nuclear pore complex</location>
    </subcellularLocation>
</comment>
<keyword evidence="2" id="KW-0813">Transport</keyword>
<accession>A0ABR4CKZ4</accession>
<proteinExistence type="predicted"/>
<dbReference type="Pfam" id="PF21121">
    <property type="entry name" value="Nup49_C"/>
    <property type="match status" value="1"/>
</dbReference>
<feature type="compositionally biased region" description="Low complexity" evidence="8">
    <location>
        <begin position="196"/>
        <end position="212"/>
    </location>
</feature>
<feature type="compositionally biased region" description="Low complexity" evidence="8">
    <location>
        <begin position="145"/>
        <end position="163"/>
    </location>
</feature>
<comment type="caution">
    <text evidence="9">The sequence shown here is derived from an EMBL/GenBank/DDBJ whole genome shotgun (WGS) entry which is preliminary data.</text>
</comment>
<organism evidence="9 10">
    <name type="scientific">Oculimacula yallundae</name>
    <dbReference type="NCBI Taxonomy" id="86028"/>
    <lineage>
        <taxon>Eukaryota</taxon>
        <taxon>Fungi</taxon>
        <taxon>Dikarya</taxon>
        <taxon>Ascomycota</taxon>
        <taxon>Pezizomycotina</taxon>
        <taxon>Leotiomycetes</taxon>
        <taxon>Helotiales</taxon>
        <taxon>Ploettnerulaceae</taxon>
        <taxon>Oculimacula</taxon>
    </lineage>
</organism>
<evidence type="ECO:0000256" key="4">
    <source>
        <dbReference type="ARBA" id="ARBA00022927"/>
    </source>
</evidence>
<evidence type="ECO:0000313" key="9">
    <source>
        <dbReference type="EMBL" id="KAL2070599.1"/>
    </source>
</evidence>
<keyword evidence="7" id="KW-0539">Nucleus</keyword>
<dbReference type="PANTHER" id="PTHR13437:SF2">
    <property type="entry name" value="NUCLEOPORIN P58_P45"/>
    <property type="match status" value="1"/>
</dbReference>
<evidence type="ECO:0000256" key="7">
    <source>
        <dbReference type="ARBA" id="ARBA00023242"/>
    </source>
</evidence>
<dbReference type="InterPro" id="IPR025574">
    <property type="entry name" value="Nucleoporin_FG_rpt"/>
</dbReference>
<feature type="compositionally biased region" description="Polar residues" evidence="8">
    <location>
        <begin position="369"/>
        <end position="384"/>
    </location>
</feature>
<evidence type="ECO:0000256" key="2">
    <source>
        <dbReference type="ARBA" id="ARBA00022448"/>
    </source>
</evidence>
<feature type="compositionally biased region" description="Polar residues" evidence="8">
    <location>
        <begin position="14"/>
        <end position="29"/>
    </location>
</feature>
<protein>
    <recommendedName>
        <fullName evidence="11">Nucleoporin NUP49/NSP49</fullName>
    </recommendedName>
</protein>
<dbReference type="Gene3D" id="6.10.140.1350">
    <property type="match status" value="1"/>
</dbReference>
<evidence type="ECO:0000313" key="10">
    <source>
        <dbReference type="Proteomes" id="UP001595075"/>
    </source>
</evidence>
<feature type="region of interest" description="Disordered" evidence="8">
    <location>
        <begin position="1"/>
        <end position="251"/>
    </location>
</feature>
<dbReference type="Pfam" id="PF13634">
    <property type="entry name" value="Nucleoporin_FG"/>
    <property type="match status" value="1"/>
</dbReference>
<feature type="compositionally biased region" description="Polar residues" evidence="8">
    <location>
        <begin position="110"/>
        <end position="135"/>
    </location>
</feature>
<gene>
    <name evidence="9" type="ORF">VTL71DRAFT_13625</name>
</gene>
<evidence type="ECO:0000256" key="5">
    <source>
        <dbReference type="ARBA" id="ARBA00023010"/>
    </source>
</evidence>